<evidence type="ECO:0008006" key="3">
    <source>
        <dbReference type="Google" id="ProtNLM"/>
    </source>
</evidence>
<gene>
    <name evidence="1" type="ORF">DP120_09280</name>
</gene>
<reference evidence="1 2" key="1">
    <citation type="submission" date="2018-06" db="EMBL/GenBank/DDBJ databases">
        <title>The draft genome sequences of strains SCU63 and S1.</title>
        <authorList>
            <person name="Gan L."/>
        </authorList>
    </citation>
    <scope>NUCLEOTIDE SEQUENCE [LARGE SCALE GENOMIC DNA]</scope>
    <source>
        <strain evidence="1 2">SCU63</strain>
    </source>
</reference>
<sequence length="101" mass="12177">MRADERLIKALLQRDKKAFEELYDRYHLLLWKIASETETDHRICEQLVTQVFKQVWQKPHEFMGEKRLTLLLVECCHEKMKERPRPKPVCRNPIEPQVCCG</sequence>
<accession>A0A365KWV7</accession>
<dbReference type="InterPro" id="IPR013325">
    <property type="entry name" value="RNA_pol_sigma_r2"/>
</dbReference>
<proteinExistence type="predicted"/>
<dbReference type="EMBL" id="QLZR01000003">
    <property type="protein sequence ID" value="RAZ77665.1"/>
    <property type="molecule type" value="Genomic_DNA"/>
</dbReference>
<name>A0A365KWV7_9BACL</name>
<dbReference type="AlphaFoldDB" id="A0A365KWV7"/>
<dbReference type="Gene3D" id="1.10.1740.10">
    <property type="match status" value="1"/>
</dbReference>
<comment type="caution">
    <text evidence="1">The sequence shown here is derived from an EMBL/GenBank/DDBJ whole genome shotgun (WGS) entry which is preliminary data.</text>
</comment>
<organism evidence="1 2">
    <name type="scientific">Planococcus halotolerans</name>
    <dbReference type="NCBI Taxonomy" id="2233542"/>
    <lineage>
        <taxon>Bacteria</taxon>
        <taxon>Bacillati</taxon>
        <taxon>Bacillota</taxon>
        <taxon>Bacilli</taxon>
        <taxon>Bacillales</taxon>
        <taxon>Caryophanaceae</taxon>
        <taxon>Planococcus</taxon>
    </lineage>
</organism>
<evidence type="ECO:0000313" key="2">
    <source>
        <dbReference type="Proteomes" id="UP000251002"/>
    </source>
</evidence>
<protein>
    <recommendedName>
        <fullName evidence="3">RNA polymerase sigma-70 region 2 domain-containing protein</fullName>
    </recommendedName>
</protein>
<dbReference type="GO" id="GO:0006352">
    <property type="term" value="P:DNA-templated transcription initiation"/>
    <property type="evidence" value="ECO:0007669"/>
    <property type="project" value="InterPro"/>
</dbReference>
<dbReference type="Proteomes" id="UP000251002">
    <property type="component" value="Unassembled WGS sequence"/>
</dbReference>
<dbReference type="RefSeq" id="WP_112223392.1">
    <property type="nucleotide sequence ID" value="NZ_CP047673.1"/>
</dbReference>
<dbReference type="SUPFAM" id="SSF88946">
    <property type="entry name" value="Sigma2 domain of RNA polymerase sigma factors"/>
    <property type="match status" value="1"/>
</dbReference>
<keyword evidence="2" id="KW-1185">Reference proteome</keyword>
<dbReference type="GO" id="GO:0003700">
    <property type="term" value="F:DNA-binding transcription factor activity"/>
    <property type="evidence" value="ECO:0007669"/>
    <property type="project" value="InterPro"/>
</dbReference>
<evidence type="ECO:0000313" key="1">
    <source>
        <dbReference type="EMBL" id="RAZ77665.1"/>
    </source>
</evidence>